<feature type="repeat" description="TPR" evidence="1">
    <location>
        <begin position="78"/>
        <end position="111"/>
    </location>
</feature>
<gene>
    <name evidence="2" type="ORF">PEVE_00003912</name>
</gene>
<dbReference type="Gene3D" id="1.25.40.10">
    <property type="entry name" value="Tetratricopeptide repeat domain"/>
    <property type="match status" value="1"/>
</dbReference>
<dbReference type="PROSITE" id="PS50293">
    <property type="entry name" value="TPR_REGION"/>
    <property type="match status" value="1"/>
</dbReference>
<dbReference type="Proteomes" id="UP001159427">
    <property type="component" value="Unassembled WGS sequence"/>
</dbReference>
<dbReference type="Pfam" id="PF13424">
    <property type="entry name" value="TPR_12"/>
    <property type="match status" value="2"/>
</dbReference>
<feature type="non-terminal residue" evidence="2">
    <location>
        <position position="224"/>
    </location>
</feature>
<keyword evidence="3" id="KW-1185">Reference proteome</keyword>
<evidence type="ECO:0000313" key="2">
    <source>
        <dbReference type="EMBL" id="CAH3161415.1"/>
    </source>
</evidence>
<dbReference type="PANTHER" id="PTHR10098">
    <property type="entry name" value="RAPSYN-RELATED"/>
    <property type="match status" value="1"/>
</dbReference>
<proteinExistence type="predicted"/>
<dbReference type="InterPro" id="IPR011990">
    <property type="entry name" value="TPR-like_helical_dom_sf"/>
</dbReference>
<evidence type="ECO:0008006" key="4">
    <source>
        <dbReference type="Google" id="ProtNLM"/>
    </source>
</evidence>
<feature type="repeat" description="TPR" evidence="1">
    <location>
        <begin position="158"/>
        <end position="191"/>
    </location>
</feature>
<reference evidence="2 3" key="1">
    <citation type="submission" date="2022-05" db="EMBL/GenBank/DDBJ databases">
        <authorList>
            <consortium name="Genoscope - CEA"/>
            <person name="William W."/>
        </authorList>
    </citation>
    <scope>NUCLEOTIDE SEQUENCE [LARGE SCALE GENOMIC DNA]</scope>
</reference>
<dbReference type="SMART" id="SM00028">
    <property type="entry name" value="TPR"/>
    <property type="match status" value="4"/>
</dbReference>
<feature type="repeat" description="TPR" evidence="1">
    <location>
        <begin position="118"/>
        <end position="151"/>
    </location>
</feature>
<comment type="caution">
    <text evidence="2">The sequence shown here is derived from an EMBL/GenBank/DDBJ whole genome shotgun (WGS) entry which is preliminary data.</text>
</comment>
<accession>A0ABN8QFP3</accession>
<dbReference type="PROSITE" id="PS50005">
    <property type="entry name" value="TPR"/>
    <property type="match status" value="3"/>
</dbReference>
<dbReference type="PANTHER" id="PTHR10098:SF108">
    <property type="entry name" value="TETRATRICOPEPTIDE REPEAT PROTEIN 28"/>
    <property type="match status" value="1"/>
</dbReference>
<evidence type="ECO:0000313" key="3">
    <source>
        <dbReference type="Proteomes" id="UP001159427"/>
    </source>
</evidence>
<evidence type="ECO:0000256" key="1">
    <source>
        <dbReference type="PROSITE-ProRule" id="PRU00339"/>
    </source>
</evidence>
<dbReference type="InterPro" id="IPR019734">
    <property type="entry name" value="TPR_rpt"/>
</dbReference>
<name>A0ABN8QFP3_9CNID</name>
<keyword evidence="1" id="KW-0802">TPR repeat</keyword>
<organism evidence="2 3">
    <name type="scientific">Porites evermanni</name>
    <dbReference type="NCBI Taxonomy" id="104178"/>
    <lineage>
        <taxon>Eukaryota</taxon>
        <taxon>Metazoa</taxon>
        <taxon>Cnidaria</taxon>
        <taxon>Anthozoa</taxon>
        <taxon>Hexacorallia</taxon>
        <taxon>Scleractinia</taxon>
        <taxon>Fungiina</taxon>
        <taxon>Poritidae</taxon>
        <taxon>Porites</taxon>
    </lineage>
</organism>
<dbReference type="SUPFAM" id="SSF48452">
    <property type="entry name" value="TPR-like"/>
    <property type="match status" value="1"/>
</dbReference>
<feature type="non-terminal residue" evidence="2">
    <location>
        <position position="1"/>
    </location>
</feature>
<sequence>VVATFLFNTGRIIKAVHIFNECLVLLNGKALETIKELTTPLVIKFYLILLDGYTRVYDHTRAIECGKTLLTGNNRRVGTCYGNLGTVFLSVGQYTKAEEYLQKALVIRKEIGDKEGEAADYGNLGTVFQSVGQYTKAEEYLQKALVIRKEIGDKEGEATDYGNLGTVFKSVGQYIKAEEYLQKALVIRKEIGDKEGEASAYGNLGTVFRSVGQYTKAEEYLQKA</sequence>
<protein>
    <recommendedName>
        <fullName evidence="4">Tetratricopeptide repeat protein 28</fullName>
    </recommendedName>
</protein>
<dbReference type="EMBL" id="CALNXI010001239">
    <property type="protein sequence ID" value="CAH3161415.1"/>
    <property type="molecule type" value="Genomic_DNA"/>
</dbReference>